<proteinExistence type="predicted"/>
<dbReference type="RefSeq" id="WP_141168090.1">
    <property type="nucleotide sequence ID" value="NZ_VHLH01000036.1"/>
</dbReference>
<accession>A0A506TZG6</accession>
<evidence type="ECO:0000313" key="2">
    <source>
        <dbReference type="Proteomes" id="UP000320314"/>
    </source>
</evidence>
<name>A0A506TZG6_9HYPH</name>
<dbReference type="EMBL" id="VHLH01000036">
    <property type="protein sequence ID" value="TPW26134.1"/>
    <property type="molecule type" value="Genomic_DNA"/>
</dbReference>
<reference evidence="1 2" key="1">
    <citation type="submission" date="2019-06" db="EMBL/GenBank/DDBJ databases">
        <authorList>
            <person name="Li M."/>
        </authorList>
    </citation>
    <scope>NUCLEOTIDE SEQUENCE [LARGE SCALE GENOMIC DNA]</scope>
    <source>
        <strain evidence="1 2">BGMRC6574</strain>
    </source>
</reference>
<organism evidence="1 2">
    <name type="scientific">Pararhizobium mangrovi</name>
    <dbReference type="NCBI Taxonomy" id="2590452"/>
    <lineage>
        <taxon>Bacteria</taxon>
        <taxon>Pseudomonadati</taxon>
        <taxon>Pseudomonadota</taxon>
        <taxon>Alphaproteobacteria</taxon>
        <taxon>Hyphomicrobiales</taxon>
        <taxon>Rhizobiaceae</taxon>
        <taxon>Rhizobium/Agrobacterium group</taxon>
        <taxon>Pararhizobium</taxon>
    </lineage>
</organism>
<dbReference type="Proteomes" id="UP000320314">
    <property type="component" value="Unassembled WGS sequence"/>
</dbReference>
<evidence type="ECO:0000313" key="1">
    <source>
        <dbReference type="EMBL" id="TPW26134.1"/>
    </source>
</evidence>
<comment type="caution">
    <text evidence="1">The sequence shown here is derived from an EMBL/GenBank/DDBJ whole genome shotgun (WGS) entry which is preliminary data.</text>
</comment>
<keyword evidence="2" id="KW-1185">Reference proteome</keyword>
<gene>
    <name evidence="1" type="ORF">FJU11_16035</name>
</gene>
<dbReference type="AlphaFoldDB" id="A0A506TZG6"/>
<protein>
    <submittedName>
        <fullName evidence="1">Uncharacterized protein</fullName>
    </submittedName>
</protein>
<sequence>MAAIDRLTKIVMRDNHVADGDEVERLLTAAVSGMPDRRHAEDLVDEFWTTMRIIEISFTLDEDGGRYIDQDRQFCLSMLREIAEANPQADGLAH</sequence>